<keyword evidence="2" id="KW-1185">Reference proteome</keyword>
<protein>
    <submittedName>
        <fullName evidence="1">Uncharacterized protein</fullName>
    </submittedName>
</protein>
<gene>
    <name evidence="1" type="ORF">TeGR_g10139</name>
</gene>
<comment type="caution">
    <text evidence="1">The sequence shown here is derived from an EMBL/GenBank/DDBJ whole genome shotgun (WGS) entry which is preliminary data.</text>
</comment>
<proteinExistence type="predicted"/>
<sequence length="239" mass="24324">MESSIDRRLFGSHLDSISGSVVGLVPQSLAGSLAPPSGAAPPVSVSLSPLADLAVAVDPLGCSVSVWQHSTATATQPILAPCCVTFGAEQGLRYGPGPGDLLEPHDLAPGLAALAPAGQEERGAPTPLFLATSLGFCFYYPNSLSATSPPTCLQLPLPARDEVACVAYSPGAHAFFAGTAGGDVYIVAVRTRPLSLRARKLVAAGSLVAEGLKSVIGGVTSLFRKPEPAPDSKDEIKAL</sequence>
<dbReference type="Proteomes" id="UP001165060">
    <property type="component" value="Unassembled WGS sequence"/>
</dbReference>
<dbReference type="EMBL" id="BRYB01005266">
    <property type="protein sequence ID" value="GMI22384.1"/>
    <property type="molecule type" value="Genomic_DNA"/>
</dbReference>
<evidence type="ECO:0000313" key="2">
    <source>
        <dbReference type="Proteomes" id="UP001165060"/>
    </source>
</evidence>
<name>A0ABQ6MA03_9STRA</name>
<evidence type="ECO:0000313" key="1">
    <source>
        <dbReference type="EMBL" id="GMI22384.1"/>
    </source>
</evidence>
<accession>A0ABQ6MA03</accession>
<organism evidence="1 2">
    <name type="scientific">Tetraparma gracilis</name>
    <dbReference type="NCBI Taxonomy" id="2962635"/>
    <lineage>
        <taxon>Eukaryota</taxon>
        <taxon>Sar</taxon>
        <taxon>Stramenopiles</taxon>
        <taxon>Ochrophyta</taxon>
        <taxon>Bolidophyceae</taxon>
        <taxon>Parmales</taxon>
        <taxon>Triparmaceae</taxon>
        <taxon>Tetraparma</taxon>
    </lineage>
</organism>
<reference evidence="1 2" key="1">
    <citation type="journal article" date="2023" name="Commun. Biol.">
        <title>Genome analysis of Parmales, the sister group of diatoms, reveals the evolutionary specialization of diatoms from phago-mixotrophs to photoautotrophs.</title>
        <authorList>
            <person name="Ban H."/>
            <person name="Sato S."/>
            <person name="Yoshikawa S."/>
            <person name="Yamada K."/>
            <person name="Nakamura Y."/>
            <person name="Ichinomiya M."/>
            <person name="Sato N."/>
            <person name="Blanc-Mathieu R."/>
            <person name="Endo H."/>
            <person name="Kuwata A."/>
            <person name="Ogata H."/>
        </authorList>
    </citation>
    <scope>NUCLEOTIDE SEQUENCE [LARGE SCALE GENOMIC DNA]</scope>
</reference>